<proteinExistence type="predicted"/>
<dbReference type="AlphaFoldDB" id="A0AAW9RK69"/>
<evidence type="ECO:0000313" key="2">
    <source>
        <dbReference type="EMBL" id="MEJ8570653.1"/>
    </source>
</evidence>
<evidence type="ECO:0000313" key="3">
    <source>
        <dbReference type="Proteomes" id="UP001378188"/>
    </source>
</evidence>
<dbReference type="SUPFAM" id="SSF75304">
    <property type="entry name" value="Amidase signature (AS) enzymes"/>
    <property type="match status" value="1"/>
</dbReference>
<dbReference type="InterPro" id="IPR023631">
    <property type="entry name" value="Amidase_dom"/>
</dbReference>
<dbReference type="PANTHER" id="PTHR11895">
    <property type="entry name" value="TRANSAMIDASE"/>
    <property type="match status" value="1"/>
</dbReference>
<organism evidence="2 3">
    <name type="scientific">Microbaculum marinum</name>
    <dbReference type="NCBI Taxonomy" id="1764581"/>
    <lineage>
        <taxon>Bacteria</taxon>
        <taxon>Pseudomonadati</taxon>
        <taxon>Pseudomonadota</taxon>
        <taxon>Alphaproteobacteria</taxon>
        <taxon>Hyphomicrobiales</taxon>
        <taxon>Tepidamorphaceae</taxon>
        <taxon>Microbaculum</taxon>
    </lineage>
</organism>
<name>A0AAW9RK69_9HYPH</name>
<dbReference type="PANTHER" id="PTHR11895:SF176">
    <property type="entry name" value="AMIDASE AMID-RELATED"/>
    <property type="match status" value="1"/>
</dbReference>
<reference evidence="2 3" key="1">
    <citation type="submission" date="2024-02" db="EMBL/GenBank/DDBJ databases">
        <title>Genome analysis and characterization of Microbaculum marinisediminis sp. nov., isolated from marine sediment.</title>
        <authorList>
            <person name="Du Z.-J."/>
            <person name="Ye Y.-Q."/>
            <person name="Zhang Z.-R."/>
            <person name="Yuan S.-M."/>
            <person name="Zhang X.-Y."/>
        </authorList>
    </citation>
    <scope>NUCLEOTIDE SEQUENCE [LARGE SCALE GENOMIC DNA]</scope>
    <source>
        <strain evidence="2 3">SDUM1044001</strain>
    </source>
</reference>
<dbReference type="InterPro" id="IPR000120">
    <property type="entry name" value="Amidase"/>
</dbReference>
<dbReference type="Proteomes" id="UP001378188">
    <property type="component" value="Unassembled WGS sequence"/>
</dbReference>
<sequence>MAGIAPEPVSALAQRLRQGSTTSEALAEAAIAAIEDPSGEGSRVFIEVDADRIRAQARASDLLRAHGALPPSPLAGLPVSIKDLFDVAGEVTKAGSVVLADQPPARFDAPAIARLRAAGAVLAGRTNMTEFAYSGVGLNPHYGTPANPWDRAAGRIPGGSSSGAAVSVTDAMAAVAIGTDTGGSCRIPAALCGLVGLKPTASRIPLEGCYPLAPSLDSIGALGRSVDCVATTAAVMAGERPQPVVPVEPAQLRIAVPRTYVLDGMDAEVGRSFETALSRLSEAGATLVEVVLDDLGKLPELSAGGGIVGAEAAPIHADTVARAGDRYDPRVLARIEFAQKLTSADHRRLLRRRAELIDAIAGECFGFDALAMPTVPIVAPLFSEFDDDERFGELNRLLLRNPTVFNLLDGCAISLPCHEPGAAPVGLMLGSFGGRDAELMRVAATAAPIVGPSFG</sequence>
<dbReference type="Gene3D" id="3.90.1300.10">
    <property type="entry name" value="Amidase signature (AS) domain"/>
    <property type="match status" value="1"/>
</dbReference>
<comment type="caution">
    <text evidence="2">The sequence shown here is derived from an EMBL/GenBank/DDBJ whole genome shotgun (WGS) entry which is preliminary data.</text>
</comment>
<feature type="domain" description="Amidase" evidence="1">
    <location>
        <begin position="45"/>
        <end position="439"/>
    </location>
</feature>
<dbReference type="GO" id="GO:0003824">
    <property type="term" value="F:catalytic activity"/>
    <property type="evidence" value="ECO:0007669"/>
    <property type="project" value="InterPro"/>
</dbReference>
<dbReference type="NCBIfam" id="NF005460">
    <property type="entry name" value="PRK07056.1"/>
    <property type="match status" value="1"/>
</dbReference>
<dbReference type="Pfam" id="PF01425">
    <property type="entry name" value="Amidase"/>
    <property type="match status" value="1"/>
</dbReference>
<dbReference type="InterPro" id="IPR036928">
    <property type="entry name" value="AS_sf"/>
</dbReference>
<protein>
    <submittedName>
        <fullName evidence="2">Amidase</fullName>
    </submittedName>
</protein>
<gene>
    <name evidence="2" type="ORF">V3328_04165</name>
</gene>
<dbReference type="EMBL" id="JAZHOF010000002">
    <property type="protein sequence ID" value="MEJ8570653.1"/>
    <property type="molecule type" value="Genomic_DNA"/>
</dbReference>
<evidence type="ECO:0000259" key="1">
    <source>
        <dbReference type="Pfam" id="PF01425"/>
    </source>
</evidence>
<dbReference type="RefSeq" id="WP_340328401.1">
    <property type="nucleotide sequence ID" value="NZ_JAZHOF010000002.1"/>
</dbReference>
<keyword evidence="3" id="KW-1185">Reference proteome</keyword>
<accession>A0AAW9RK69</accession>